<reference evidence="2" key="2">
    <citation type="submission" date="2018-03" db="EMBL/GenBank/DDBJ databases">
        <title>The Triticum urartu genome reveals the dynamic nature of wheat genome evolution.</title>
        <authorList>
            <person name="Ling H."/>
            <person name="Ma B."/>
            <person name="Shi X."/>
            <person name="Liu H."/>
            <person name="Dong L."/>
            <person name="Sun H."/>
            <person name="Cao Y."/>
            <person name="Gao Q."/>
            <person name="Zheng S."/>
            <person name="Li Y."/>
            <person name="Yu Y."/>
            <person name="Du H."/>
            <person name="Qi M."/>
            <person name="Li Y."/>
            <person name="Yu H."/>
            <person name="Cui Y."/>
            <person name="Wang N."/>
            <person name="Chen C."/>
            <person name="Wu H."/>
            <person name="Zhao Y."/>
            <person name="Zhang J."/>
            <person name="Li Y."/>
            <person name="Zhou W."/>
            <person name="Zhang B."/>
            <person name="Hu W."/>
            <person name="Eijk M."/>
            <person name="Tang J."/>
            <person name="Witsenboer H."/>
            <person name="Zhao S."/>
            <person name="Li Z."/>
            <person name="Zhang A."/>
            <person name="Wang D."/>
            <person name="Liang C."/>
        </authorList>
    </citation>
    <scope>NUCLEOTIDE SEQUENCE [LARGE SCALE GENOMIC DNA]</scope>
    <source>
        <strain evidence="2">cv. G1812</strain>
    </source>
</reference>
<dbReference type="AlphaFoldDB" id="A0A8R7QJQ0"/>
<keyword evidence="3" id="KW-1185">Reference proteome</keyword>
<dbReference type="EnsemblPlants" id="TuG1812G0500004479.01.T02">
    <property type="protein sequence ID" value="TuG1812G0500004479.01.T02"/>
    <property type="gene ID" value="TuG1812G0500004479.01"/>
</dbReference>
<sequence length="173" mass="18620">MCAAAACIFSCFILLAHAHQVCGAVSGKLADTSLTTLALICLWPCSAGSRHLAMVVAATEARGGSYALPWRPEEEEALLRSDQWLPCRRQRPPSSTDQLTPKATAPDLEHELGNLAPTYAAAGQISPYFGLEIFGRNSCLILRNHLSKWKHTAKFSVYDYIGNSGASGTLSRG</sequence>
<organism evidence="2 3">
    <name type="scientific">Triticum urartu</name>
    <name type="common">Red wild einkorn</name>
    <name type="synonym">Crithodium urartu</name>
    <dbReference type="NCBI Taxonomy" id="4572"/>
    <lineage>
        <taxon>Eukaryota</taxon>
        <taxon>Viridiplantae</taxon>
        <taxon>Streptophyta</taxon>
        <taxon>Embryophyta</taxon>
        <taxon>Tracheophyta</taxon>
        <taxon>Spermatophyta</taxon>
        <taxon>Magnoliopsida</taxon>
        <taxon>Liliopsida</taxon>
        <taxon>Poales</taxon>
        <taxon>Poaceae</taxon>
        <taxon>BOP clade</taxon>
        <taxon>Pooideae</taxon>
        <taxon>Triticodae</taxon>
        <taxon>Triticeae</taxon>
        <taxon>Triticinae</taxon>
        <taxon>Triticum</taxon>
    </lineage>
</organism>
<evidence type="ECO:0000313" key="2">
    <source>
        <dbReference type="EnsemblPlants" id="TuG1812G0500004479.01.T02"/>
    </source>
</evidence>
<protein>
    <submittedName>
        <fullName evidence="2">Uncharacterized protein</fullName>
    </submittedName>
</protein>
<keyword evidence="1" id="KW-0732">Signal</keyword>
<reference evidence="3" key="1">
    <citation type="journal article" date="2013" name="Nature">
        <title>Draft genome of the wheat A-genome progenitor Triticum urartu.</title>
        <authorList>
            <person name="Ling H.Q."/>
            <person name="Zhao S."/>
            <person name="Liu D."/>
            <person name="Wang J."/>
            <person name="Sun H."/>
            <person name="Zhang C."/>
            <person name="Fan H."/>
            <person name="Li D."/>
            <person name="Dong L."/>
            <person name="Tao Y."/>
            <person name="Gao C."/>
            <person name="Wu H."/>
            <person name="Li Y."/>
            <person name="Cui Y."/>
            <person name="Guo X."/>
            <person name="Zheng S."/>
            <person name="Wang B."/>
            <person name="Yu K."/>
            <person name="Liang Q."/>
            <person name="Yang W."/>
            <person name="Lou X."/>
            <person name="Chen J."/>
            <person name="Feng M."/>
            <person name="Jian J."/>
            <person name="Zhang X."/>
            <person name="Luo G."/>
            <person name="Jiang Y."/>
            <person name="Liu J."/>
            <person name="Wang Z."/>
            <person name="Sha Y."/>
            <person name="Zhang B."/>
            <person name="Wu H."/>
            <person name="Tang D."/>
            <person name="Shen Q."/>
            <person name="Xue P."/>
            <person name="Zou S."/>
            <person name="Wang X."/>
            <person name="Liu X."/>
            <person name="Wang F."/>
            <person name="Yang Y."/>
            <person name="An X."/>
            <person name="Dong Z."/>
            <person name="Zhang K."/>
            <person name="Zhang X."/>
            <person name="Luo M.C."/>
            <person name="Dvorak J."/>
            <person name="Tong Y."/>
            <person name="Wang J."/>
            <person name="Yang H."/>
            <person name="Li Z."/>
            <person name="Wang D."/>
            <person name="Zhang A."/>
            <person name="Wang J."/>
        </authorList>
    </citation>
    <scope>NUCLEOTIDE SEQUENCE</scope>
    <source>
        <strain evidence="3">cv. G1812</strain>
    </source>
</reference>
<reference evidence="2" key="3">
    <citation type="submission" date="2022-06" db="UniProtKB">
        <authorList>
            <consortium name="EnsemblPlants"/>
        </authorList>
    </citation>
    <scope>IDENTIFICATION</scope>
</reference>
<feature type="chain" id="PRO_5035824687" evidence="1">
    <location>
        <begin position="19"/>
        <end position="173"/>
    </location>
</feature>
<dbReference type="Gramene" id="TuG1812G0500004479.01.T02">
    <property type="protein sequence ID" value="TuG1812G0500004479.01.T02"/>
    <property type="gene ID" value="TuG1812G0500004479.01"/>
</dbReference>
<feature type="signal peptide" evidence="1">
    <location>
        <begin position="1"/>
        <end position="18"/>
    </location>
</feature>
<proteinExistence type="predicted"/>
<evidence type="ECO:0000313" key="3">
    <source>
        <dbReference type="Proteomes" id="UP000015106"/>
    </source>
</evidence>
<name>A0A8R7QJQ0_TRIUA</name>
<accession>A0A8R7QJQ0</accession>
<dbReference type="Proteomes" id="UP000015106">
    <property type="component" value="Chromosome 5"/>
</dbReference>
<evidence type="ECO:0000256" key="1">
    <source>
        <dbReference type="SAM" id="SignalP"/>
    </source>
</evidence>